<evidence type="ECO:0000256" key="1">
    <source>
        <dbReference type="ARBA" id="ARBA00004196"/>
    </source>
</evidence>
<evidence type="ECO:0000313" key="8">
    <source>
        <dbReference type="Proteomes" id="UP000471126"/>
    </source>
</evidence>
<dbReference type="SUPFAM" id="SSF53807">
    <property type="entry name" value="Helical backbone' metal receptor"/>
    <property type="match status" value="1"/>
</dbReference>
<reference evidence="7 8" key="1">
    <citation type="submission" date="2019-12" db="EMBL/GenBank/DDBJ databases">
        <title>WGS of CPCC 203550 I12A-02606.</title>
        <authorList>
            <person name="Jiang Z."/>
        </authorList>
    </citation>
    <scope>NUCLEOTIDE SEQUENCE [LARGE SCALE GENOMIC DNA]</scope>
    <source>
        <strain evidence="7 8">I12A-02606</strain>
    </source>
</reference>
<dbReference type="PANTHER" id="PTHR30532:SF24">
    <property type="entry name" value="FERRIC ENTEROBACTIN-BINDING PERIPLASMIC PROTEIN FEPB"/>
    <property type="match status" value="1"/>
</dbReference>
<evidence type="ECO:0000256" key="2">
    <source>
        <dbReference type="ARBA" id="ARBA00008814"/>
    </source>
</evidence>
<evidence type="ECO:0000259" key="6">
    <source>
        <dbReference type="PROSITE" id="PS50983"/>
    </source>
</evidence>
<protein>
    <submittedName>
        <fullName evidence="7">Iron-siderophore ABC transporter substrate-binding protein</fullName>
    </submittedName>
</protein>
<evidence type="ECO:0000256" key="3">
    <source>
        <dbReference type="ARBA" id="ARBA00022448"/>
    </source>
</evidence>
<dbReference type="GO" id="GO:0030288">
    <property type="term" value="C:outer membrane-bounded periplasmic space"/>
    <property type="evidence" value="ECO:0007669"/>
    <property type="project" value="TreeGrafter"/>
</dbReference>
<dbReference type="Pfam" id="PF01497">
    <property type="entry name" value="Peripla_BP_2"/>
    <property type="match status" value="1"/>
</dbReference>
<feature type="signal peptide" evidence="5">
    <location>
        <begin position="1"/>
        <end position="23"/>
    </location>
</feature>
<dbReference type="Gene3D" id="3.40.50.1980">
    <property type="entry name" value="Nitrogenase molybdenum iron protein domain"/>
    <property type="match status" value="2"/>
</dbReference>
<keyword evidence="4 5" id="KW-0732">Signal</keyword>
<dbReference type="CDD" id="cd01146">
    <property type="entry name" value="FhuD"/>
    <property type="match status" value="1"/>
</dbReference>
<dbReference type="EMBL" id="JAAGWE010000019">
    <property type="protein sequence ID" value="NEM06872.1"/>
    <property type="molecule type" value="Genomic_DNA"/>
</dbReference>
<keyword evidence="3" id="KW-0813">Transport</keyword>
<dbReference type="PROSITE" id="PS51318">
    <property type="entry name" value="TAT"/>
    <property type="match status" value="1"/>
</dbReference>
<proteinExistence type="inferred from homology"/>
<feature type="chain" id="PRO_5026845403" evidence="5">
    <location>
        <begin position="24"/>
        <end position="338"/>
    </location>
</feature>
<sequence length="338" mass="35013">MSRPLLRRTALVAAALTTAGALAACGADDAVSSAGASSSSSAGGGGSGAFPVTVSTAFGDVEVDEEPQRVVALGWSDAETALALGVQPVGASDWLAFGGEGVGPWAEGRYDEAPVVIETLEPSLEAIAALAPDLILDTRSPATRERYDSLSAIAPTIGQPEGVDAYLTTWQRQLDLVGQALGRTDEAEQLRSELEQRFSDAAAANPEFDGTEVAVGAFSSEGFGAYVRGDTRVDFMETLGFTNKQAIQDLATESFFVPVSDEQVSLLDAPLTVVFPIFVDPSQITGNPLWQTLGSVQQGSAVLLDDETLANAFSSGSVLGTEYALENAVPLFADALAS</sequence>
<dbReference type="GO" id="GO:1901678">
    <property type="term" value="P:iron coordination entity transport"/>
    <property type="evidence" value="ECO:0007669"/>
    <property type="project" value="UniProtKB-ARBA"/>
</dbReference>
<accession>A0A6P0GI56</accession>
<evidence type="ECO:0000313" key="7">
    <source>
        <dbReference type="EMBL" id="NEM06872.1"/>
    </source>
</evidence>
<evidence type="ECO:0000256" key="5">
    <source>
        <dbReference type="SAM" id="SignalP"/>
    </source>
</evidence>
<evidence type="ECO:0000256" key="4">
    <source>
        <dbReference type="ARBA" id="ARBA00022729"/>
    </source>
</evidence>
<dbReference type="PROSITE" id="PS50983">
    <property type="entry name" value="FE_B12_PBP"/>
    <property type="match status" value="1"/>
</dbReference>
<comment type="caution">
    <text evidence="7">The sequence shown here is derived from an EMBL/GenBank/DDBJ whole genome shotgun (WGS) entry which is preliminary data.</text>
</comment>
<dbReference type="PANTHER" id="PTHR30532">
    <property type="entry name" value="IRON III DICITRATE-BINDING PERIPLASMIC PROTEIN"/>
    <property type="match status" value="1"/>
</dbReference>
<dbReference type="RefSeq" id="WP_163476985.1">
    <property type="nucleotide sequence ID" value="NZ_JAAGWE010000019.1"/>
</dbReference>
<dbReference type="Proteomes" id="UP000471126">
    <property type="component" value="Unassembled WGS sequence"/>
</dbReference>
<dbReference type="InterPro" id="IPR051313">
    <property type="entry name" value="Bact_iron-sidero_bind"/>
</dbReference>
<dbReference type="InterPro" id="IPR006311">
    <property type="entry name" value="TAT_signal"/>
</dbReference>
<dbReference type="PROSITE" id="PS51257">
    <property type="entry name" value="PROKAR_LIPOPROTEIN"/>
    <property type="match status" value="1"/>
</dbReference>
<dbReference type="InterPro" id="IPR002491">
    <property type="entry name" value="ABC_transptr_periplasmic_BD"/>
</dbReference>
<comment type="similarity">
    <text evidence="2">Belongs to the bacterial solute-binding protein 8 family.</text>
</comment>
<dbReference type="AlphaFoldDB" id="A0A6P0GI56"/>
<organism evidence="7 8">
    <name type="scientific">Geodermatophilus normandii</name>
    <dbReference type="NCBI Taxonomy" id="1137989"/>
    <lineage>
        <taxon>Bacteria</taxon>
        <taxon>Bacillati</taxon>
        <taxon>Actinomycetota</taxon>
        <taxon>Actinomycetes</taxon>
        <taxon>Geodermatophilales</taxon>
        <taxon>Geodermatophilaceae</taxon>
        <taxon>Geodermatophilus</taxon>
    </lineage>
</organism>
<feature type="domain" description="Fe/B12 periplasmic-binding" evidence="6">
    <location>
        <begin position="69"/>
        <end position="336"/>
    </location>
</feature>
<comment type="subcellular location">
    <subcellularLocation>
        <location evidence="1">Cell envelope</location>
    </subcellularLocation>
</comment>
<gene>
    <name evidence="7" type="ORF">GCU54_12725</name>
</gene>
<name>A0A6P0GI56_9ACTN</name>